<dbReference type="InParanoid" id="W7XKS6"/>
<evidence type="ECO:0000313" key="1">
    <source>
        <dbReference type="EMBL" id="EWS76781.1"/>
    </source>
</evidence>
<protein>
    <submittedName>
        <fullName evidence="1">Uncharacterized protein</fullName>
    </submittedName>
</protein>
<dbReference type="GeneID" id="24442719"/>
<organism evidence="1 2">
    <name type="scientific">Tetrahymena thermophila (strain SB210)</name>
    <dbReference type="NCBI Taxonomy" id="312017"/>
    <lineage>
        <taxon>Eukaryota</taxon>
        <taxon>Sar</taxon>
        <taxon>Alveolata</taxon>
        <taxon>Ciliophora</taxon>
        <taxon>Intramacronucleata</taxon>
        <taxon>Oligohymenophorea</taxon>
        <taxon>Hymenostomatida</taxon>
        <taxon>Tetrahymenina</taxon>
        <taxon>Tetrahymenidae</taxon>
        <taxon>Tetrahymena</taxon>
    </lineage>
</organism>
<sequence length="83" mass="10111">MARKFYQEMQYYQFLATIRSTYSSNHSKQGHQRLDQYTSNQSLYLKGNFDLKFHNPSNLYLRPFYFDILNQEQSLRQFANINL</sequence>
<proteinExistence type="predicted"/>
<dbReference type="Proteomes" id="UP000009168">
    <property type="component" value="Unassembled WGS sequence"/>
</dbReference>
<accession>W7XKS6</accession>
<dbReference type="AlphaFoldDB" id="W7XKS6"/>
<dbReference type="RefSeq" id="XP_012650683.1">
    <property type="nucleotide sequence ID" value="XM_012795229.1"/>
</dbReference>
<keyword evidence="2" id="KW-1185">Reference proteome</keyword>
<reference evidence="2" key="1">
    <citation type="journal article" date="2006" name="PLoS Biol.">
        <title>Macronuclear genome sequence of the ciliate Tetrahymena thermophila, a model eukaryote.</title>
        <authorList>
            <person name="Eisen J.A."/>
            <person name="Coyne R.S."/>
            <person name="Wu M."/>
            <person name="Wu D."/>
            <person name="Thiagarajan M."/>
            <person name="Wortman J.R."/>
            <person name="Badger J.H."/>
            <person name="Ren Q."/>
            <person name="Amedeo P."/>
            <person name="Jones K.M."/>
            <person name="Tallon L.J."/>
            <person name="Delcher A.L."/>
            <person name="Salzberg S.L."/>
            <person name="Silva J.C."/>
            <person name="Haas B.J."/>
            <person name="Majoros W.H."/>
            <person name="Farzad M."/>
            <person name="Carlton J.M."/>
            <person name="Smith R.K. Jr."/>
            <person name="Garg J."/>
            <person name="Pearlman R.E."/>
            <person name="Karrer K.M."/>
            <person name="Sun L."/>
            <person name="Manning G."/>
            <person name="Elde N.C."/>
            <person name="Turkewitz A.P."/>
            <person name="Asai D.J."/>
            <person name="Wilkes D.E."/>
            <person name="Wang Y."/>
            <person name="Cai H."/>
            <person name="Collins K."/>
            <person name="Stewart B.A."/>
            <person name="Lee S.R."/>
            <person name="Wilamowska K."/>
            <person name="Weinberg Z."/>
            <person name="Ruzzo W.L."/>
            <person name="Wloga D."/>
            <person name="Gaertig J."/>
            <person name="Frankel J."/>
            <person name="Tsao C.-C."/>
            <person name="Gorovsky M.A."/>
            <person name="Keeling P.J."/>
            <person name="Waller R.F."/>
            <person name="Patron N.J."/>
            <person name="Cherry J.M."/>
            <person name="Stover N.A."/>
            <person name="Krieger C.J."/>
            <person name="del Toro C."/>
            <person name="Ryder H.F."/>
            <person name="Williamson S.C."/>
            <person name="Barbeau R.A."/>
            <person name="Hamilton E.P."/>
            <person name="Orias E."/>
        </authorList>
    </citation>
    <scope>NUCLEOTIDE SEQUENCE [LARGE SCALE GENOMIC DNA]</scope>
    <source>
        <strain evidence="2">SB210</strain>
    </source>
</reference>
<dbReference type="EMBL" id="GG662893">
    <property type="protein sequence ID" value="EWS76781.1"/>
    <property type="molecule type" value="Genomic_DNA"/>
</dbReference>
<evidence type="ECO:0000313" key="2">
    <source>
        <dbReference type="Proteomes" id="UP000009168"/>
    </source>
</evidence>
<gene>
    <name evidence="1" type="ORF">TTHERM_002653499</name>
</gene>
<name>W7XKS6_TETTS</name>
<dbReference type="KEGG" id="tet:TTHERM_002653499"/>